<organism evidence="1 2">
    <name type="scientific">Collybia nuda</name>
    <dbReference type="NCBI Taxonomy" id="64659"/>
    <lineage>
        <taxon>Eukaryota</taxon>
        <taxon>Fungi</taxon>
        <taxon>Dikarya</taxon>
        <taxon>Basidiomycota</taxon>
        <taxon>Agaricomycotina</taxon>
        <taxon>Agaricomycetes</taxon>
        <taxon>Agaricomycetidae</taxon>
        <taxon>Agaricales</taxon>
        <taxon>Tricholomatineae</taxon>
        <taxon>Clitocybaceae</taxon>
        <taxon>Collybia</taxon>
    </lineage>
</organism>
<gene>
    <name evidence="1" type="ORF">BDZ94DRAFT_652493</name>
</gene>
<sequence>MMVLEDWRDQIRQNSPEDIGADILEFCGHDTYPEDVEIYILEMILVLIGSRRSGILIDCVSTWPLAGIRSFIPWLAKVLNPLWLSHPGTTGYFPLSLALGYHISFSTNRPYECIILFMIDLSDNLVRQTAYQNTEQRSNNAEELSFHTMWPQLPFSPFSNILFQPRAERRVFWRSTKPEIVDLRLSALLGLVRMTRSPSILNSSLILLATRWNFSGMTNTAN</sequence>
<proteinExistence type="predicted"/>
<dbReference type="Proteomes" id="UP000807353">
    <property type="component" value="Unassembled WGS sequence"/>
</dbReference>
<reference evidence="1" key="1">
    <citation type="submission" date="2020-11" db="EMBL/GenBank/DDBJ databases">
        <authorList>
            <consortium name="DOE Joint Genome Institute"/>
            <person name="Ahrendt S."/>
            <person name="Riley R."/>
            <person name="Andreopoulos W."/>
            <person name="Labutti K."/>
            <person name="Pangilinan J."/>
            <person name="Ruiz-Duenas F.J."/>
            <person name="Barrasa J.M."/>
            <person name="Sanchez-Garcia M."/>
            <person name="Camarero S."/>
            <person name="Miyauchi S."/>
            <person name="Serrano A."/>
            <person name="Linde D."/>
            <person name="Babiker R."/>
            <person name="Drula E."/>
            <person name="Ayuso-Fernandez I."/>
            <person name="Pacheco R."/>
            <person name="Padilla G."/>
            <person name="Ferreira P."/>
            <person name="Barriuso J."/>
            <person name="Kellner H."/>
            <person name="Castanera R."/>
            <person name="Alfaro M."/>
            <person name="Ramirez L."/>
            <person name="Pisabarro A.G."/>
            <person name="Kuo A."/>
            <person name="Tritt A."/>
            <person name="Lipzen A."/>
            <person name="He G."/>
            <person name="Yan M."/>
            <person name="Ng V."/>
            <person name="Cullen D."/>
            <person name="Martin F."/>
            <person name="Rosso M.-N."/>
            <person name="Henrissat B."/>
            <person name="Hibbett D."/>
            <person name="Martinez A.T."/>
            <person name="Grigoriev I.V."/>
        </authorList>
    </citation>
    <scope>NUCLEOTIDE SEQUENCE</scope>
    <source>
        <strain evidence="1">CBS 247.69</strain>
    </source>
</reference>
<dbReference type="AlphaFoldDB" id="A0A9P5Y8G4"/>
<accession>A0A9P5Y8G4</accession>
<protein>
    <submittedName>
        <fullName evidence="1">Uncharacterized protein</fullName>
    </submittedName>
</protein>
<evidence type="ECO:0000313" key="2">
    <source>
        <dbReference type="Proteomes" id="UP000807353"/>
    </source>
</evidence>
<comment type="caution">
    <text evidence="1">The sequence shown here is derived from an EMBL/GenBank/DDBJ whole genome shotgun (WGS) entry which is preliminary data.</text>
</comment>
<keyword evidence="2" id="KW-1185">Reference proteome</keyword>
<dbReference type="EMBL" id="MU150266">
    <property type="protein sequence ID" value="KAF9463085.1"/>
    <property type="molecule type" value="Genomic_DNA"/>
</dbReference>
<name>A0A9P5Y8G4_9AGAR</name>
<evidence type="ECO:0000313" key="1">
    <source>
        <dbReference type="EMBL" id="KAF9463085.1"/>
    </source>
</evidence>